<organism evidence="1 2">
    <name type="scientific">Pocillopora meandrina</name>
    <dbReference type="NCBI Taxonomy" id="46732"/>
    <lineage>
        <taxon>Eukaryota</taxon>
        <taxon>Metazoa</taxon>
        <taxon>Cnidaria</taxon>
        <taxon>Anthozoa</taxon>
        <taxon>Hexacorallia</taxon>
        <taxon>Scleractinia</taxon>
        <taxon>Astrocoeniina</taxon>
        <taxon>Pocilloporidae</taxon>
        <taxon>Pocillopora</taxon>
    </lineage>
</organism>
<dbReference type="EMBL" id="CALNXJ010000121">
    <property type="protein sequence ID" value="CAH3165675.1"/>
    <property type="molecule type" value="Genomic_DNA"/>
</dbReference>
<dbReference type="Proteomes" id="UP001159428">
    <property type="component" value="Unassembled WGS sequence"/>
</dbReference>
<keyword evidence="2" id="KW-1185">Reference proteome</keyword>
<reference evidence="1 2" key="1">
    <citation type="submission" date="2022-05" db="EMBL/GenBank/DDBJ databases">
        <authorList>
            <consortium name="Genoscope - CEA"/>
            <person name="William W."/>
        </authorList>
    </citation>
    <scope>NUCLEOTIDE SEQUENCE [LARGE SCALE GENOMIC DNA]</scope>
</reference>
<dbReference type="AlphaFoldDB" id="A0AAU9Y4A1"/>
<accession>A0AAU9Y4A1</accession>
<evidence type="ECO:0000313" key="2">
    <source>
        <dbReference type="Proteomes" id="UP001159428"/>
    </source>
</evidence>
<proteinExistence type="predicted"/>
<comment type="caution">
    <text evidence="1">The sequence shown here is derived from an EMBL/GenBank/DDBJ whole genome shotgun (WGS) entry which is preliminary data.</text>
</comment>
<protein>
    <submittedName>
        <fullName evidence="1">Uncharacterized protein</fullName>
    </submittedName>
</protein>
<evidence type="ECO:0000313" key="1">
    <source>
        <dbReference type="EMBL" id="CAH3165675.1"/>
    </source>
</evidence>
<sequence>MMKELSRRVSSVLNDEEVTDCYRPSSFVPVSTKSSLRAKHQNADYIPYGTGYKLLDPDSIYPLLNWHEAERKRLKAELEGLPKADLQGRQVGYSYSNMCFD</sequence>
<name>A0AAU9Y4A1_9CNID</name>
<gene>
    <name evidence="1" type="ORF">PMEA_00004320</name>
</gene>